<accession>A0A562ZX52</accession>
<keyword evidence="3" id="KW-1185">Reference proteome</keyword>
<protein>
    <submittedName>
        <fullName evidence="2">Uncharacterized protein</fullName>
    </submittedName>
</protein>
<dbReference type="Proteomes" id="UP000318199">
    <property type="component" value="Unassembled WGS sequence"/>
</dbReference>
<feature type="compositionally biased region" description="Polar residues" evidence="1">
    <location>
        <begin position="37"/>
        <end position="48"/>
    </location>
</feature>
<evidence type="ECO:0000313" key="3">
    <source>
        <dbReference type="Proteomes" id="UP000318199"/>
    </source>
</evidence>
<dbReference type="AlphaFoldDB" id="A0A562ZX52"/>
<comment type="caution">
    <text evidence="2">The sequence shown here is derived from an EMBL/GenBank/DDBJ whole genome shotgun (WGS) entry which is preliminary data.</text>
</comment>
<name>A0A562ZX52_9BURK</name>
<evidence type="ECO:0000256" key="1">
    <source>
        <dbReference type="SAM" id="MobiDB-lite"/>
    </source>
</evidence>
<dbReference type="EMBL" id="VOBQ01000002">
    <property type="protein sequence ID" value="TWO72898.1"/>
    <property type="molecule type" value="Genomic_DNA"/>
</dbReference>
<reference evidence="2 3" key="1">
    <citation type="submission" date="2019-07" db="EMBL/GenBank/DDBJ databases">
        <title>Caenimonas sedimenti sp. nov., isolated from activated sludge.</title>
        <authorList>
            <person name="Xu J."/>
        </authorList>
    </citation>
    <scope>NUCLEOTIDE SEQUENCE [LARGE SCALE GENOMIC DNA]</scope>
    <source>
        <strain evidence="2 3">HX-9-20</strain>
    </source>
</reference>
<gene>
    <name evidence="2" type="ORF">FN976_01250</name>
</gene>
<evidence type="ECO:0000313" key="2">
    <source>
        <dbReference type="EMBL" id="TWO72898.1"/>
    </source>
</evidence>
<organism evidence="2 3">
    <name type="scientific">Caenimonas sedimenti</name>
    <dbReference type="NCBI Taxonomy" id="2596921"/>
    <lineage>
        <taxon>Bacteria</taxon>
        <taxon>Pseudomonadati</taxon>
        <taxon>Pseudomonadota</taxon>
        <taxon>Betaproteobacteria</taxon>
        <taxon>Burkholderiales</taxon>
        <taxon>Comamonadaceae</taxon>
        <taxon>Caenimonas</taxon>
    </lineage>
</organism>
<feature type="region of interest" description="Disordered" evidence="1">
    <location>
        <begin position="1"/>
        <end position="77"/>
    </location>
</feature>
<dbReference type="RefSeq" id="WP_145890177.1">
    <property type="nucleotide sequence ID" value="NZ_VOBQ01000002.1"/>
</dbReference>
<sequence length="77" mass="8298">MNSSPESIGRIDHFEWEGGTGNRRTRAGAINHPPRQPSQSPAEETCSSGLERRYVSIKAPARNSGSVSPKPGPQRGN</sequence>
<proteinExistence type="predicted"/>